<dbReference type="InterPro" id="IPR036179">
    <property type="entry name" value="Ig-like_dom_sf"/>
</dbReference>
<evidence type="ECO:0000259" key="2">
    <source>
        <dbReference type="PROSITE" id="PS50835"/>
    </source>
</evidence>
<name>A0A6J8CN82_MYTCO</name>
<dbReference type="PROSITE" id="PS50835">
    <property type="entry name" value="IG_LIKE"/>
    <property type="match status" value="1"/>
</dbReference>
<keyword evidence="1" id="KW-0732">Signal</keyword>
<organism evidence="3 4">
    <name type="scientific">Mytilus coruscus</name>
    <name type="common">Sea mussel</name>
    <dbReference type="NCBI Taxonomy" id="42192"/>
    <lineage>
        <taxon>Eukaryota</taxon>
        <taxon>Metazoa</taxon>
        <taxon>Spiralia</taxon>
        <taxon>Lophotrochozoa</taxon>
        <taxon>Mollusca</taxon>
        <taxon>Bivalvia</taxon>
        <taxon>Autobranchia</taxon>
        <taxon>Pteriomorphia</taxon>
        <taxon>Mytilida</taxon>
        <taxon>Mytiloidea</taxon>
        <taxon>Mytilidae</taxon>
        <taxon>Mytilinae</taxon>
        <taxon>Mytilus</taxon>
    </lineage>
</organism>
<dbReference type="SMART" id="SM00409">
    <property type="entry name" value="IG"/>
    <property type="match status" value="1"/>
</dbReference>
<dbReference type="InterPro" id="IPR003599">
    <property type="entry name" value="Ig_sub"/>
</dbReference>
<proteinExistence type="predicted"/>
<feature type="chain" id="PRO_5027118870" description="Ig-like domain-containing protein" evidence="1">
    <location>
        <begin position="22"/>
        <end position="162"/>
    </location>
</feature>
<dbReference type="InterPro" id="IPR013783">
    <property type="entry name" value="Ig-like_fold"/>
</dbReference>
<feature type="signal peptide" evidence="1">
    <location>
        <begin position="1"/>
        <end position="21"/>
    </location>
</feature>
<evidence type="ECO:0000256" key="1">
    <source>
        <dbReference type="SAM" id="SignalP"/>
    </source>
</evidence>
<gene>
    <name evidence="3" type="ORF">MCOR_32313</name>
</gene>
<reference evidence="3 4" key="1">
    <citation type="submission" date="2020-06" db="EMBL/GenBank/DDBJ databases">
        <authorList>
            <person name="Li R."/>
            <person name="Bekaert M."/>
        </authorList>
    </citation>
    <scope>NUCLEOTIDE SEQUENCE [LARGE SCALE GENOMIC DNA]</scope>
    <source>
        <strain evidence="4">wild</strain>
    </source>
</reference>
<dbReference type="InterPro" id="IPR007110">
    <property type="entry name" value="Ig-like_dom"/>
</dbReference>
<evidence type="ECO:0000313" key="3">
    <source>
        <dbReference type="EMBL" id="CAC5397908.1"/>
    </source>
</evidence>
<dbReference type="SUPFAM" id="SSF48726">
    <property type="entry name" value="Immunoglobulin"/>
    <property type="match status" value="1"/>
</dbReference>
<dbReference type="Proteomes" id="UP000507470">
    <property type="component" value="Unassembled WGS sequence"/>
</dbReference>
<dbReference type="Gene3D" id="2.60.40.10">
    <property type="entry name" value="Immunoglobulins"/>
    <property type="match status" value="1"/>
</dbReference>
<sequence>MKAYLLFTLVALQNVDLSVEGRTNTKAEYVNLGETITLQCQNSGASTYLWRRINSFISAGLVMNNEAEGYDRLRITGDPMKGEYNLEISNITEEDLGLYWCEVSINDVAKQTKVTLRLQSHINDTRVTDEYTTKDKVLTTTIIESVTDHSSQTEPQNTTKSK</sequence>
<feature type="domain" description="Ig-like" evidence="2">
    <location>
        <begin position="33"/>
        <end position="115"/>
    </location>
</feature>
<protein>
    <recommendedName>
        <fullName evidence="2">Ig-like domain-containing protein</fullName>
    </recommendedName>
</protein>
<dbReference type="EMBL" id="CACVKT020005775">
    <property type="protein sequence ID" value="CAC5397908.1"/>
    <property type="molecule type" value="Genomic_DNA"/>
</dbReference>
<dbReference type="OrthoDB" id="10028801at2759"/>
<accession>A0A6J8CN82</accession>
<evidence type="ECO:0000313" key="4">
    <source>
        <dbReference type="Proteomes" id="UP000507470"/>
    </source>
</evidence>
<dbReference type="AlphaFoldDB" id="A0A6J8CN82"/>
<keyword evidence="4" id="KW-1185">Reference proteome</keyword>
<dbReference type="Pfam" id="PF07686">
    <property type="entry name" value="V-set"/>
    <property type="match status" value="1"/>
</dbReference>
<dbReference type="InterPro" id="IPR013106">
    <property type="entry name" value="Ig_V-set"/>
</dbReference>